<proteinExistence type="predicted"/>
<reference evidence="3" key="1">
    <citation type="submission" date="2021-11" db="EMBL/GenBank/DDBJ databases">
        <title>Cultivation dependent microbiological survey of springs from the worlds oldest radium mine currently devoted to the extraction of radon-saturated water.</title>
        <authorList>
            <person name="Kapinusova G."/>
            <person name="Smrhova T."/>
            <person name="Strejcek M."/>
            <person name="Suman J."/>
            <person name="Jani K."/>
            <person name="Pajer P."/>
            <person name="Uhlik O."/>
        </authorList>
    </citation>
    <scope>NUCLEOTIDE SEQUENCE [LARGE SCALE GENOMIC DNA]</scope>
    <source>
        <strain evidence="3">J379</strain>
    </source>
</reference>
<keyword evidence="3" id="KW-1185">Reference proteome</keyword>
<gene>
    <name evidence="2" type="ORF">LRS13_13125</name>
</gene>
<protein>
    <recommendedName>
        <fullName evidence="4">Peptidase M15A C-terminal domain-containing protein</fullName>
    </recommendedName>
</protein>
<dbReference type="RefSeq" id="WP_353862222.1">
    <property type="nucleotide sequence ID" value="NZ_CP088295.1"/>
</dbReference>
<dbReference type="Proteomes" id="UP001058860">
    <property type="component" value="Chromosome"/>
</dbReference>
<evidence type="ECO:0008006" key="4">
    <source>
        <dbReference type="Google" id="ProtNLM"/>
    </source>
</evidence>
<evidence type="ECO:0000256" key="1">
    <source>
        <dbReference type="SAM" id="MobiDB-lite"/>
    </source>
</evidence>
<dbReference type="EMBL" id="CP088295">
    <property type="protein sequence ID" value="UUY01670.1"/>
    <property type="molecule type" value="Genomic_DNA"/>
</dbReference>
<organism evidence="2 3">
    <name type="scientific">Svornostia abyssi</name>
    <dbReference type="NCBI Taxonomy" id="2898438"/>
    <lineage>
        <taxon>Bacteria</taxon>
        <taxon>Bacillati</taxon>
        <taxon>Actinomycetota</taxon>
        <taxon>Thermoleophilia</taxon>
        <taxon>Solirubrobacterales</taxon>
        <taxon>Baekduiaceae</taxon>
        <taxon>Svornostia</taxon>
    </lineage>
</organism>
<evidence type="ECO:0000313" key="2">
    <source>
        <dbReference type="EMBL" id="UUY01670.1"/>
    </source>
</evidence>
<feature type="compositionally biased region" description="Basic and acidic residues" evidence="1">
    <location>
        <begin position="188"/>
        <end position="206"/>
    </location>
</feature>
<feature type="region of interest" description="Disordered" evidence="1">
    <location>
        <begin position="176"/>
        <end position="206"/>
    </location>
</feature>
<sequence length="206" mass="22766">MDKRTLQRRVLSNDRIDIYSCGRRDIEAGIVDRRVLATLEFLAANGLKPTVTSLRCGHGVYTASGNVSHHTTGTAVDIAAINGTPIIGHQGKGSITDQAVRKLLTLQGTMRPSQIITLMKYEGADNTVAMSDHHDHIHIGWRPGYEPSGERGQELESLLKPEQWSRLIRRLNKIENPKIPSAPSKYALKADRRADRLRRDGAGGND</sequence>
<name>A0ABY5PB45_9ACTN</name>
<accession>A0ABY5PB45</accession>
<evidence type="ECO:0000313" key="3">
    <source>
        <dbReference type="Proteomes" id="UP001058860"/>
    </source>
</evidence>